<organism evidence="1 2">
    <name type="scientific">Porites evermanni</name>
    <dbReference type="NCBI Taxonomy" id="104178"/>
    <lineage>
        <taxon>Eukaryota</taxon>
        <taxon>Metazoa</taxon>
        <taxon>Cnidaria</taxon>
        <taxon>Anthozoa</taxon>
        <taxon>Hexacorallia</taxon>
        <taxon>Scleractinia</taxon>
        <taxon>Fungiina</taxon>
        <taxon>Poritidae</taxon>
        <taxon>Porites</taxon>
    </lineage>
</organism>
<dbReference type="EMBL" id="CALNXI010000126">
    <property type="protein sequence ID" value="CAH3019774.1"/>
    <property type="molecule type" value="Genomic_DNA"/>
</dbReference>
<evidence type="ECO:0000313" key="2">
    <source>
        <dbReference type="Proteomes" id="UP001159427"/>
    </source>
</evidence>
<protein>
    <submittedName>
        <fullName evidence="1">Uncharacterized protein</fullName>
    </submittedName>
</protein>
<keyword evidence="2" id="KW-1185">Reference proteome</keyword>
<dbReference type="PANTHER" id="PTHR33206:SF1">
    <property type="entry name" value="DNA-DIRECTED DNA POLYMERASE"/>
    <property type="match status" value="1"/>
</dbReference>
<name>A0ABN8LV74_9CNID</name>
<proteinExistence type="predicted"/>
<reference evidence="1 2" key="1">
    <citation type="submission" date="2022-05" db="EMBL/GenBank/DDBJ databases">
        <authorList>
            <consortium name="Genoscope - CEA"/>
            <person name="William W."/>
        </authorList>
    </citation>
    <scope>NUCLEOTIDE SEQUENCE [LARGE SCALE GENOMIC DNA]</scope>
</reference>
<comment type="caution">
    <text evidence="1">The sequence shown here is derived from an EMBL/GenBank/DDBJ whole genome shotgun (WGS) entry which is preliminary data.</text>
</comment>
<dbReference type="PANTHER" id="PTHR33206">
    <property type="entry name" value="PROTEIN CBG10425"/>
    <property type="match status" value="1"/>
</dbReference>
<accession>A0ABN8LV74</accession>
<sequence length="209" mass="24055">MCEMDTDSAYIAISGESVESSVKPELRVKFYQDKCNWLPRADTPEHIAYDKRKPELFKVEWEGQGIVGLCILSLLLEVSLASQPAMAIKELFKSVSMAFGCSWDNSSLPHERAFFHPNAGLNRQRSSSMAFHFMNGLLRDELNCYFLLELAHEYQIESNVEKCQSFMFFMVKEKIENDVLTMLIYGQNYHFKALTSACIDEVRHLSLKE</sequence>
<dbReference type="Proteomes" id="UP001159427">
    <property type="component" value="Unassembled WGS sequence"/>
</dbReference>
<gene>
    <name evidence="1" type="ORF">PEVE_00004213</name>
</gene>
<evidence type="ECO:0000313" key="1">
    <source>
        <dbReference type="EMBL" id="CAH3019774.1"/>
    </source>
</evidence>